<dbReference type="GO" id="GO:0042147">
    <property type="term" value="P:retrograde transport, endosome to Golgi"/>
    <property type="evidence" value="ECO:0007669"/>
    <property type="project" value="TreeGrafter"/>
</dbReference>
<dbReference type="Pfam" id="PF01266">
    <property type="entry name" value="DAO"/>
    <property type="match status" value="1"/>
</dbReference>
<evidence type="ECO:0000256" key="6">
    <source>
        <dbReference type="SAM" id="MobiDB-lite"/>
    </source>
</evidence>
<dbReference type="GO" id="GO:0019905">
    <property type="term" value="F:syntaxin binding"/>
    <property type="evidence" value="ECO:0007669"/>
    <property type="project" value="TreeGrafter"/>
</dbReference>
<name>A0A5N6Z8E7_9EURO</name>
<comment type="subcellular location">
    <subcellularLocation>
        <location evidence="1">Golgi apparatus</location>
        <location evidence="1">trans-Golgi network</location>
    </subcellularLocation>
</comment>
<feature type="domain" description="FAD dependent oxidoreductase" evidence="7">
    <location>
        <begin position="699"/>
        <end position="1064"/>
    </location>
</feature>
<organism evidence="10 11">
    <name type="scientific">Aspergillus coremiiformis</name>
    <dbReference type="NCBI Taxonomy" id="138285"/>
    <lineage>
        <taxon>Eukaryota</taxon>
        <taxon>Fungi</taxon>
        <taxon>Dikarya</taxon>
        <taxon>Ascomycota</taxon>
        <taxon>Pezizomycotina</taxon>
        <taxon>Eurotiomycetes</taxon>
        <taxon>Eurotiomycetidae</taxon>
        <taxon>Eurotiales</taxon>
        <taxon>Aspergillaceae</taxon>
        <taxon>Aspergillus</taxon>
        <taxon>Aspergillus subgen. Circumdati</taxon>
    </lineage>
</organism>
<dbReference type="Gene3D" id="3.30.9.10">
    <property type="entry name" value="D-Amino Acid Oxidase, subunit A, domain 2"/>
    <property type="match status" value="1"/>
</dbReference>
<feature type="domain" description="Vps52 C-terminal" evidence="9">
    <location>
        <begin position="349"/>
        <end position="663"/>
    </location>
</feature>
<dbReference type="InterPro" id="IPR006076">
    <property type="entry name" value="FAD-dep_OxRdtase"/>
</dbReference>
<dbReference type="GO" id="GO:0006896">
    <property type="term" value="P:Golgi to vacuole transport"/>
    <property type="evidence" value="ECO:0007669"/>
    <property type="project" value="TreeGrafter"/>
</dbReference>
<dbReference type="InterPro" id="IPR036188">
    <property type="entry name" value="FAD/NAD-bd_sf"/>
</dbReference>
<gene>
    <name evidence="10" type="ORF">BDV28DRAFT_165141</name>
</gene>
<dbReference type="EMBL" id="ML739106">
    <property type="protein sequence ID" value="KAE8353146.1"/>
    <property type="molecule type" value="Genomic_DNA"/>
</dbReference>
<evidence type="ECO:0000256" key="4">
    <source>
        <dbReference type="ARBA" id="ARBA00022927"/>
    </source>
</evidence>
<feature type="compositionally biased region" description="Polar residues" evidence="6">
    <location>
        <begin position="36"/>
        <end position="85"/>
    </location>
</feature>
<evidence type="ECO:0000259" key="7">
    <source>
        <dbReference type="Pfam" id="PF01266"/>
    </source>
</evidence>
<evidence type="ECO:0000256" key="5">
    <source>
        <dbReference type="ARBA" id="ARBA00023034"/>
    </source>
</evidence>
<evidence type="ECO:0000256" key="1">
    <source>
        <dbReference type="ARBA" id="ARBA00004601"/>
    </source>
</evidence>
<dbReference type="InterPro" id="IPR048319">
    <property type="entry name" value="Vps52_CC"/>
</dbReference>
<evidence type="ECO:0000256" key="3">
    <source>
        <dbReference type="ARBA" id="ARBA00022448"/>
    </source>
</evidence>
<feature type="region of interest" description="Disordered" evidence="6">
    <location>
        <begin position="1"/>
        <end position="87"/>
    </location>
</feature>
<keyword evidence="5" id="KW-0333">Golgi apparatus</keyword>
<proteinExistence type="inferred from homology"/>
<dbReference type="InterPro" id="IPR048361">
    <property type="entry name" value="Vps52_C"/>
</dbReference>
<dbReference type="OrthoDB" id="19482at2759"/>
<dbReference type="GO" id="GO:0032456">
    <property type="term" value="P:endocytic recycling"/>
    <property type="evidence" value="ECO:0007669"/>
    <property type="project" value="TreeGrafter"/>
</dbReference>
<dbReference type="PANTHER" id="PTHR14190">
    <property type="entry name" value="SUPPRESSOR OF ACTIN MUTATIONS 2/VACUOLAR PROTEIN SORTING 52"/>
    <property type="match status" value="1"/>
</dbReference>
<sequence>MWLDRISGHSTPSGPQNDSRSNSPLPRRSASRLSPYVQNSRPQPSRPGSSLSNLLTPSDSNTSLSATQQGDDSGLKQTIAKSRPSNVADPLDVLNDIIGKGKLAEVEPSVTSSVLETRPSQLVANVDFGNLSLEEFVTKPDELRRTSSSDVGAQTIQQFEKERDKFQDLHLAITGCDDVSKSVEKYLNDFQTELGAVSAEIETLQTRSIQLNAMLANRRNVEQLLGPAVEEICISPNAVRLIVEGPIDENWVKALNEIESRAATIEAKVPSPRGTKSVEDVRPLLSDIKKKAVERIRDYLVSQIRALRSPNINAQIIQQQRLVKFKDLYSYISSAHPTLTAEITQAYVNTMRWYYLSHFTRYLQALEKIKVYPSDRNEVLGGDPSAPKSGNFVPGGRAGAAAHDPFSLGRRIEILRTGIHMAISSYVAEEDTSFHGIEIPFRNFNLALMDNISAEYSFMTEMFSPLSFHQISRKAVEIFDPVFALGQTLTKQLIEHTTDSLGVLICVRLNQQAAFELQRRKVPVADMYINGVNMRLWPRFQVIMDLHCESLRRVASHTGRSAVSALSLAGGDDLNKSAAPHFLTQRFGQLLHGILVLSGEAGDDEPVSNSLSRLATEFDTLLAKLGRIGGDAKRRERFLFNNYSLVLTIISDTHGKLATEQKRRLLMTTRASLSISRQLLHSHRNFSSTRTLNADVTHVVIGAGVVGLAVARQLAAKEGTSTVLLERHDGPGRETSSRNSEVIHAGLYYGADTLKTKLCIRGKEMMYDLCARNGIPHRNVKKWIVAQTEEQWTAALKIHDHAHQIGVPTRLVGRAEARAREPEVQALAGVVESPTTGIVDSHCLMGYLQGELEDRGGDVAFRTNVTDIQALRGGKDGYRIVAVTSDGTETSLTTETLINSAGNYACHINNMVLPPERHRTPYYAKGTYFSYSASKPNPGVLVYPATLPGHGGLGTHLTLDLGGRIRFGPDVEWVDDPNDLKPSPTRLEQALPEIKAYLPNVDPQAIGLDYCGIRPKLGRGGAVNAGKGFQDFIIQQEEGFPGFINLLGIESPGLTSSLAIAEMVEGLLYGRK</sequence>
<dbReference type="Pfam" id="PF04129">
    <property type="entry name" value="Vps52_CC"/>
    <property type="match status" value="1"/>
</dbReference>
<dbReference type="Proteomes" id="UP000327118">
    <property type="component" value="Unassembled WGS sequence"/>
</dbReference>
<protein>
    <submittedName>
        <fullName evidence="10">Sac2 family-domain-containing protein</fullName>
    </submittedName>
</protein>
<dbReference type="GO" id="GO:0005829">
    <property type="term" value="C:cytosol"/>
    <property type="evidence" value="ECO:0007669"/>
    <property type="project" value="GOC"/>
</dbReference>
<dbReference type="SUPFAM" id="SSF51905">
    <property type="entry name" value="FAD/NAD(P)-binding domain"/>
    <property type="match status" value="1"/>
</dbReference>
<accession>A0A5N6Z8E7</accession>
<comment type="similarity">
    <text evidence="2">Belongs to the VPS52 family.</text>
</comment>
<feature type="compositionally biased region" description="Low complexity" evidence="6">
    <location>
        <begin position="19"/>
        <end position="35"/>
    </location>
</feature>
<feature type="domain" description="Vps52 coiled-coil" evidence="8">
    <location>
        <begin position="161"/>
        <end position="332"/>
    </location>
</feature>
<keyword evidence="3" id="KW-0813">Transport</keyword>
<dbReference type="InterPro" id="IPR007258">
    <property type="entry name" value="Vps52"/>
</dbReference>
<dbReference type="GO" id="GO:0015031">
    <property type="term" value="P:protein transport"/>
    <property type="evidence" value="ECO:0007669"/>
    <property type="project" value="UniProtKB-KW"/>
</dbReference>
<evidence type="ECO:0000256" key="2">
    <source>
        <dbReference type="ARBA" id="ARBA00008180"/>
    </source>
</evidence>
<dbReference type="Gene3D" id="3.50.50.60">
    <property type="entry name" value="FAD/NAD(P)-binding domain"/>
    <property type="match status" value="1"/>
</dbReference>
<evidence type="ECO:0000313" key="10">
    <source>
        <dbReference type="EMBL" id="KAE8353146.1"/>
    </source>
</evidence>
<dbReference type="PANTHER" id="PTHR14190:SF7">
    <property type="entry name" value="VACUOLAR PROTEIN SORTING-ASSOCIATED PROTEIN 52 HOMOLOG"/>
    <property type="match status" value="1"/>
</dbReference>
<evidence type="ECO:0000259" key="8">
    <source>
        <dbReference type="Pfam" id="PF04129"/>
    </source>
</evidence>
<keyword evidence="11" id="KW-1185">Reference proteome</keyword>
<dbReference type="GO" id="GO:0000938">
    <property type="term" value="C:GARP complex"/>
    <property type="evidence" value="ECO:0007669"/>
    <property type="project" value="TreeGrafter"/>
</dbReference>
<reference evidence="11" key="1">
    <citation type="submission" date="2019-04" db="EMBL/GenBank/DDBJ databases">
        <title>Friends and foes A comparative genomics studyof 23 Aspergillus species from section Flavi.</title>
        <authorList>
            <consortium name="DOE Joint Genome Institute"/>
            <person name="Kjaerbolling I."/>
            <person name="Vesth T."/>
            <person name="Frisvad J.C."/>
            <person name="Nybo J.L."/>
            <person name="Theobald S."/>
            <person name="Kildgaard S."/>
            <person name="Isbrandt T."/>
            <person name="Kuo A."/>
            <person name="Sato A."/>
            <person name="Lyhne E.K."/>
            <person name="Kogle M.E."/>
            <person name="Wiebenga A."/>
            <person name="Kun R.S."/>
            <person name="Lubbers R.J."/>
            <person name="Makela M.R."/>
            <person name="Barry K."/>
            <person name="Chovatia M."/>
            <person name="Clum A."/>
            <person name="Daum C."/>
            <person name="Haridas S."/>
            <person name="He G."/>
            <person name="LaButti K."/>
            <person name="Lipzen A."/>
            <person name="Mondo S."/>
            <person name="Riley R."/>
            <person name="Salamov A."/>
            <person name="Simmons B.A."/>
            <person name="Magnuson J.K."/>
            <person name="Henrissat B."/>
            <person name="Mortensen U.H."/>
            <person name="Larsen T.O."/>
            <person name="Devries R.P."/>
            <person name="Grigoriev I.V."/>
            <person name="Machida M."/>
            <person name="Baker S.E."/>
            <person name="Andersen M.R."/>
        </authorList>
    </citation>
    <scope>NUCLEOTIDE SEQUENCE [LARGE SCALE GENOMIC DNA]</scope>
    <source>
        <strain evidence="11">CBS 553.77</strain>
    </source>
</reference>
<dbReference type="Pfam" id="PF20655">
    <property type="entry name" value="Vps52_C"/>
    <property type="match status" value="1"/>
</dbReference>
<keyword evidence="4" id="KW-0653">Protein transport</keyword>
<evidence type="ECO:0000313" key="11">
    <source>
        <dbReference type="Proteomes" id="UP000327118"/>
    </source>
</evidence>
<dbReference type="AlphaFoldDB" id="A0A5N6Z8E7"/>
<evidence type="ECO:0000259" key="9">
    <source>
        <dbReference type="Pfam" id="PF20655"/>
    </source>
</evidence>
<feature type="compositionally biased region" description="Polar residues" evidence="6">
    <location>
        <begin position="8"/>
        <end position="18"/>
    </location>
</feature>